<protein>
    <submittedName>
        <fullName evidence="2">Uncharacterized protein</fullName>
    </submittedName>
</protein>
<dbReference type="Gene3D" id="2.60.120.1190">
    <property type="match status" value="1"/>
</dbReference>
<dbReference type="OrthoDB" id="6071166at2759"/>
<feature type="compositionally biased region" description="Low complexity" evidence="1">
    <location>
        <begin position="89"/>
        <end position="101"/>
    </location>
</feature>
<reference evidence="2" key="1">
    <citation type="submission" date="2018-11" db="EMBL/GenBank/DDBJ databases">
        <authorList>
            <consortium name="Pathogen Informatics"/>
        </authorList>
    </citation>
    <scope>NUCLEOTIDE SEQUENCE</scope>
</reference>
<gene>
    <name evidence="2" type="ORF">PXEA_LOCUS6131</name>
</gene>
<evidence type="ECO:0000313" key="2">
    <source>
        <dbReference type="EMBL" id="VEL12691.1"/>
    </source>
</evidence>
<dbReference type="Proteomes" id="UP000784294">
    <property type="component" value="Unassembled WGS sequence"/>
</dbReference>
<keyword evidence="3" id="KW-1185">Reference proteome</keyword>
<dbReference type="AlphaFoldDB" id="A0A3S5CJ83"/>
<organism evidence="2 3">
    <name type="scientific">Protopolystoma xenopodis</name>
    <dbReference type="NCBI Taxonomy" id="117903"/>
    <lineage>
        <taxon>Eukaryota</taxon>
        <taxon>Metazoa</taxon>
        <taxon>Spiralia</taxon>
        <taxon>Lophotrochozoa</taxon>
        <taxon>Platyhelminthes</taxon>
        <taxon>Monogenea</taxon>
        <taxon>Polyopisthocotylea</taxon>
        <taxon>Polystomatidea</taxon>
        <taxon>Polystomatidae</taxon>
        <taxon>Protopolystoma</taxon>
    </lineage>
</organism>
<evidence type="ECO:0000256" key="1">
    <source>
        <dbReference type="SAM" id="MobiDB-lite"/>
    </source>
</evidence>
<proteinExistence type="predicted"/>
<name>A0A3S5CJ83_9PLAT</name>
<sequence>MHIHALNSHQDGVLVFSRVAVQFSLGGKFFDRISPPVVHSFSRDLRSPSPRWIDIDLTASTSVEGHRQQQHQFMKQRNGPKQREMQNNSPSLRSRRSIPSESGDDNNKFRCFIPVSNSNDSLCRTRRVPDVPASHGREEVRSAAKQAPIGRYVRVSLWFDGKSWIAISEVNFTSSKLFLPLLLYSQIILLRLKDGNFFCPFVKFRS</sequence>
<dbReference type="EMBL" id="CAAALY010015532">
    <property type="protein sequence ID" value="VEL12691.1"/>
    <property type="molecule type" value="Genomic_DNA"/>
</dbReference>
<evidence type="ECO:0000313" key="3">
    <source>
        <dbReference type="Proteomes" id="UP000784294"/>
    </source>
</evidence>
<accession>A0A3S5CJ83</accession>
<comment type="caution">
    <text evidence="2">The sequence shown here is derived from an EMBL/GenBank/DDBJ whole genome shotgun (WGS) entry which is preliminary data.</text>
</comment>
<feature type="region of interest" description="Disordered" evidence="1">
    <location>
        <begin position="63"/>
        <end position="105"/>
    </location>
</feature>